<feature type="coiled-coil region" evidence="1">
    <location>
        <begin position="326"/>
        <end position="388"/>
    </location>
</feature>
<keyword evidence="3" id="KW-1185">Reference proteome</keyword>
<dbReference type="Proteomes" id="UP001259832">
    <property type="component" value="Unassembled WGS sequence"/>
</dbReference>
<comment type="caution">
    <text evidence="2">The sequence shown here is derived from an EMBL/GenBank/DDBJ whole genome shotgun (WGS) entry which is preliminary data.</text>
</comment>
<sequence>MTEEKGEEEELREEALAEWVSRGRTAQDFTMAKMMKLWEEEDDGKEEDDEEDLADKQELANGFQLLGPLVDQAKAAARQFKETATVEGKKALATAWKHAELPILRDRRLLRQHVVHVLEMDAETLKYSRIHERVVQQLDEAKQMEEELHFGLKKRNIRQAPLLNRFQELKAEADREQQATLMLEIEQRRQDRIDKMMAEKQQKIKEKEEKTERLLIERRQRNLKFWQKQLVEAREFAEQQTLEREQKEKFNREVEEMKEEMRMVEEEESVDAMRAFERLQTTSSIGIFDTAYEPGEWNSATNGGHQSGLDEHTTGVSSTRGFIFENEQKRLELLEIKSKVTSLREKLEHVEQAKTNLGLDMRTILQRKDHLLQDIKQIRKEQDDLNEVLAGPPRRDPSEMEKQQFHTLVTRRAGYMKQLGDLDVRTSNIQKRTEIVYRSENSFLPMLREAEDKLAAVQTQIDSIEKERHELPVVVGKAIFHPEGATIRPEYSDEMITKPLLDPTKLLNQVTMESKFEILKSAVVPVNDHYKKAKSQAIEAWKVNELRSLAEQDLNSAKARLVKVRDRFMDLQTTSLRIDIVRAIQKFHQDGSKLRQCFFPLKGQFEWWGHQMPKKTMGLTYSIQLNAIILSNGGTTGRITGYFHLPKRCFYRIHMNVRVESVNPDTVDGEDTQENLLASDKLTEDWKLYVGPEMDSLQHHIFRDLGGKVLRTGDLVLEFSGIKLCFTLEITHRGGSDSKRKTLHYVISNTVRYEERLEDFREEEKRMQLHQKEKHFVSELVKTMRMQSKKSSSQRATELLQELIQVERSKTKMWDSTLFHGHFQRFKRAEYVSMLRREIKKEIAVQIDYSVALRQGRVSESEMLSVGTPAIIDTSSKGKRKEDSRMDFQARKSALMEPKRLSAQRFMGYYCSFKSQMSTTALDSYRKETMIMGVRYEWREARTKLHVTHKLCGPSSNVDGVTAEAKTEWLQLDNANAVFLASSFAKSLRRTRKEEAEARVLLVAKDAKIEQLHRETQKTIQEENEAAIKEAQEDVTLSEQKQHELTRREKLFYADAIRLTTYNETVSAQIDFQVQRKLNVLGHQTDDAIAPIVREVKENFARQFVHGKLALVRKTWERKTKRVTNKRAKARKEREFRIRQEQEQLKEVEISNEREMAALKMDQEKRAKEELLRIPNFHTAVGQVFKCEHVELKTWGTKYGLGLKCKDCWKEMANSYDDPDQIRGGDRDLDEDIRLHRAQITSGFGFRFRSSEHLEMVENERLRLEKEARSMEITEAMLYDRVDPKYIDELNYRHRINREVLLPDADSSDPLYPRLIQDIHRAAHQDEILFHGRLRNFNFRIQQILRQHIECTNRLMLQRAFLGNLQHENGIVLEKLPLIEADHARAVALIEEDLAAVKRFEQAKTELVRAQKERETAYYAIEGVEEEAEFAEFHAPALIKSSDEMSVIFQRIQAEFDCVKGQIASANERLAVAEEKRNEVTELMNRLYCRTRNSILRTRFGFVRVEYFRTEDNFVVVKPMHWEGTIFIPINEILDHEAMSREEETFAMADEDERGHEFLQLERKKEAQERQKMEIEDHMIREIVSWREKKEKEEELLTTLICHDELEAQFVYEMEGRRKNLESARKETVVLHHRGRVYPPRVRRPLSQRPSRMDAKRVARASEKRLSMAMIEQKLLSKELQLRAESKRERDFISVKSLAQEIFSDLLGETIRNLSEERLQQGKHEAHELLRAKGVIVATSGRIPPTDTVIAQVLGLNRLWNARKHKYSLLYSTWQKEYAKLQLVRDEMARREELRQLAEEERLRLETRRKEMLAEERFCRKFYVEEIVLYMQERKAMANAEMEMKDYLRQVELEAMKTKYSKMVEDRNRVNDKAARRLEIKLGKNEQHRLHREWRQIKLEDELSMQIREEELAQALAEALERQFDKYLADQMAQGKISAELEANRLADRLREAQQVAAEKHRAFQMKMIQEQMIDTVGAFYALSRAEVEWMSAFERVKFWKYQVPLLEENLQSMAPELKRIQEEREHVVNDAKSKREYAEKCKKRIEEADSSLSNAIQEKEQALLKYKRVHKRNATIDSEVLHDRVQRFRTVYLRDRLHTQYFALLTDSIIRQALVECSEREIIRLEARIKQLEQERIFKSKEVSVLQRKRRRTLRMRLRRAELGKMMFGNSQRRLLKEMFQRWVKIWSERTRVRASFKMKHELLLQKQKLTMTTSSPLLKRQSLVAELKGVAIPTKLSIMHDHQRRVLQCRLCRQKYSEEQNNHYSCVYHPGTYEFACVRTCKTRRSIASSGPAAVPASCMMHRAKRWLCCDETDEGRYGSSGCARRFHLPTRNNPELEELVEMKEAEEQTQLDQINQQLLELRERNVVEKMKFTTKSIVSKMEQHLANQRVTATKFHTLDHRS</sequence>
<feature type="coiled-coil region" evidence="1">
    <location>
        <begin position="1456"/>
        <end position="1483"/>
    </location>
</feature>
<accession>A0AAD9LMC7</accession>
<name>A0AAD9LMC7_9STRA</name>
<feature type="coiled-coil region" evidence="1">
    <location>
        <begin position="2039"/>
        <end position="2066"/>
    </location>
</feature>
<gene>
    <name evidence="2" type="ORF">P3T76_007122</name>
</gene>
<dbReference type="EMBL" id="JASMQC010000012">
    <property type="protein sequence ID" value="KAK1941256.1"/>
    <property type="molecule type" value="Genomic_DNA"/>
</dbReference>
<evidence type="ECO:0000313" key="3">
    <source>
        <dbReference type="Proteomes" id="UP001259832"/>
    </source>
</evidence>
<keyword evidence="1" id="KW-0175">Coiled coil</keyword>
<reference evidence="2" key="1">
    <citation type="submission" date="2023-08" db="EMBL/GenBank/DDBJ databases">
        <title>Reference Genome Resource for the Citrus Pathogen Phytophthora citrophthora.</title>
        <authorList>
            <person name="Moller H."/>
            <person name="Coetzee B."/>
            <person name="Rose L.J."/>
            <person name="Van Niekerk J.M."/>
        </authorList>
    </citation>
    <scope>NUCLEOTIDE SEQUENCE</scope>
    <source>
        <strain evidence="2">STE-U-9442</strain>
    </source>
</reference>
<feature type="coiled-coil region" evidence="1">
    <location>
        <begin position="1781"/>
        <end position="1850"/>
    </location>
</feature>
<feature type="coiled-coil region" evidence="1">
    <location>
        <begin position="2347"/>
        <end position="2374"/>
    </location>
</feature>
<organism evidence="2 3">
    <name type="scientific">Phytophthora citrophthora</name>
    <dbReference type="NCBI Taxonomy" id="4793"/>
    <lineage>
        <taxon>Eukaryota</taxon>
        <taxon>Sar</taxon>
        <taxon>Stramenopiles</taxon>
        <taxon>Oomycota</taxon>
        <taxon>Peronosporomycetes</taxon>
        <taxon>Peronosporales</taxon>
        <taxon>Peronosporaceae</taxon>
        <taxon>Phytophthora</taxon>
    </lineage>
</organism>
<feature type="coiled-coil region" evidence="1">
    <location>
        <begin position="190"/>
        <end position="267"/>
    </location>
</feature>
<feature type="coiled-coil region" evidence="1">
    <location>
        <begin position="1021"/>
        <end position="1048"/>
    </location>
</feature>
<evidence type="ECO:0000313" key="2">
    <source>
        <dbReference type="EMBL" id="KAK1941256.1"/>
    </source>
</evidence>
<feature type="coiled-coil region" evidence="1">
    <location>
        <begin position="1113"/>
        <end position="1158"/>
    </location>
</feature>
<evidence type="ECO:0000256" key="1">
    <source>
        <dbReference type="SAM" id="Coils"/>
    </source>
</evidence>
<feature type="coiled-coil region" evidence="1">
    <location>
        <begin position="2116"/>
        <end position="2150"/>
    </location>
</feature>
<protein>
    <submittedName>
        <fullName evidence="2">Uncharacterized protein</fullName>
    </submittedName>
</protein>
<proteinExistence type="predicted"/>